<evidence type="ECO:0000313" key="1">
    <source>
        <dbReference type="EMBL" id="KAA6382702.1"/>
    </source>
</evidence>
<dbReference type="EMBL" id="SNRW01006636">
    <property type="protein sequence ID" value="KAA6382702.1"/>
    <property type="molecule type" value="Genomic_DNA"/>
</dbReference>
<comment type="caution">
    <text evidence="1">The sequence shown here is derived from an EMBL/GenBank/DDBJ whole genome shotgun (WGS) entry which is preliminary data.</text>
</comment>
<dbReference type="AlphaFoldDB" id="A0A5J4VJC5"/>
<evidence type="ECO:0000313" key="2">
    <source>
        <dbReference type="Proteomes" id="UP000324800"/>
    </source>
</evidence>
<sequence length="140" mass="16878">MLLIIDIIWIVFIHVWGHFYLSRNRKLTVSAISRTIVYDEIPIICGCCFCNYQRSYTIPFEDIAEVSHQIEERNRQILQVAVFELRNGGYFTPDVELSQPQYEFIKKTHEIRSIITQTFQSVIRRPLRIKFRFKQIKFRF</sequence>
<feature type="non-terminal residue" evidence="1">
    <location>
        <position position="140"/>
    </location>
</feature>
<name>A0A5J4VJC5_9EUKA</name>
<organism evidence="1 2">
    <name type="scientific">Streblomastix strix</name>
    <dbReference type="NCBI Taxonomy" id="222440"/>
    <lineage>
        <taxon>Eukaryota</taxon>
        <taxon>Metamonada</taxon>
        <taxon>Preaxostyla</taxon>
        <taxon>Oxymonadida</taxon>
        <taxon>Streblomastigidae</taxon>
        <taxon>Streblomastix</taxon>
    </lineage>
</organism>
<reference evidence="1 2" key="1">
    <citation type="submission" date="2019-03" db="EMBL/GenBank/DDBJ databases">
        <title>Single cell metagenomics reveals metabolic interactions within the superorganism composed of flagellate Streblomastix strix and complex community of Bacteroidetes bacteria on its surface.</title>
        <authorList>
            <person name="Treitli S.C."/>
            <person name="Kolisko M."/>
            <person name="Husnik F."/>
            <person name="Keeling P."/>
            <person name="Hampl V."/>
        </authorList>
    </citation>
    <scope>NUCLEOTIDE SEQUENCE [LARGE SCALE GENOMIC DNA]</scope>
    <source>
        <strain evidence="1">ST1C</strain>
    </source>
</reference>
<accession>A0A5J4VJC5</accession>
<protein>
    <submittedName>
        <fullName evidence="1">Uncharacterized protein</fullName>
    </submittedName>
</protein>
<dbReference type="Proteomes" id="UP000324800">
    <property type="component" value="Unassembled WGS sequence"/>
</dbReference>
<gene>
    <name evidence="1" type="ORF">EZS28_021769</name>
</gene>
<proteinExistence type="predicted"/>